<keyword evidence="2" id="KW-0611">Plant defense</keyword>
<evidence type="ECO:0000313" key="5">
    <source>
        <dbReference type="Proteomes" id="UP000594263"/>
    </source>
</evidence>
<dbReference type="PANTHER" id="PTHR36766">
    <property type="entry name" value="PLANT BROAD-SPECTRUM MILDEW RESISTANCE PROTEIN RPW8"/>
    <property type="match status" value="1"/>
</dbReference>
<evidence type="ECO:0000256" key="1">
    <source>
        <dbReference type="ARBA" id="ARBA00008894"/>
    </source>
</evidence>
<dbReference type="AlphaFoldDB" id="A0A7N0T9P6"/>
<evidence type="ECO:0000313" key="4">
    <source>
        <dbReference type="EnsemblPlants" id="Kaladp0028s0043.1.v1.1"/>
    </source>
</evidence>
<dbReference type="InterPro" id="IPR008808">
    <property type="entry name" value="Powdery_mildew-R_dom"/>
</dbReference>
<dbReference type="EnsemblPlants" id="Kaladp0028s0043.1.v1.1">
    <property type="protein sequence ID" value="Kaladp0028s0043.1.v1.1"/>
    <property type="gene ID" value="Kaladp0028s0043.v1.1"/>
</dbReference>
<dbReference type="InterPro" id="IPR036388">
    <property type="entry name" value="WH-like_DNA-bd_sf"/>
</dbReference>
<dbReference type="Gene3D" id="3.40.50.300">
    <property type="entry name" value="P-loop containing nucleotide triphosphate hydrolases"/>
    <property type="match status" value="1"/>
</dbReference>
<dbReference type="PRINTS" id="PR00364">
    <property type="entry name" value="DISEASERSIST"/>
</dbReference>
<dbReference type="InterPro" id="IPR042197">
    <property type="entry name" value="Apaf_helical"/>
</dbReference>
<sequence>MAGALIGEAALGVVASELLKSVILIYKRARAFKSRLEQLESNLKSLIPRCMEIEELYRRLGRYHEIEDFARLLNKGKGLVEKCTKLHPLNIYMRPKFSRDLQKLDNKIAHFCSVDLQLQNTSTMLRNSIVNDQISKKFDTLLSIGRSSMNENGYELRFSYSPQRPPSFTVGLEEPLRELKIKLLKDTETMYVLCAPGGCGKTTLAKILCHDLEIKGIFDKNIFFLTLSKVPDERALDYLKMTHMEVDSPKLVVLDDVWSGSEHLIDRFSTGIPDLKILVTSRFELRRYRSLYKLKLLNYEDSKKLFCESAFHPNYPMPDEDVLSKIIRSCNGFPIALTVVGKSLKGQPWVVWQKKVIQLSNGQTVLDTEEAVLKQLKQSVDDLETFPMECFLNLASFPEDVKIPAAALIDMSVELYKQCASPAAMVLDSSTQYDVDDLGNEDDDESVYGLDNICQLADRNLVNTMVTREDPGEAVSFCFDRVVTQHDLLRQLAIRECNEGRVEDRARLIIEIRRNNIPSEFWKFINQPSNASLVSITTDENFNSYWSDLQLPNAEVLILNVRTKRYTLPNFMKMMNKLKVLIITNYGFFPTEIDNLQILGSLSSLRRIRFERISFRGLDFNDVHLCSLMKLSFVMCDIGQALENCSQHLSEMLPSLREVDISYCNDLEDLPSGICDIVPLRKLSVTNCHKLSNLPDGLDGLSNLEVLRLHNCIELLELPDSICRLQKLRLLDISDCHSLVQLPEHFGRLPNLKTLIMNQCSSLLDLPFSVMDLENLRWVHCDGETADLWKLFESNLWNLKLIVQKKDFNLNWLHG</sequence>
<dbReference type="OMA" id="NWWLEEK"/>
<dbReference type="GO" id="GO:0006952">
    <property type="term" value="P:defense response"/>
    <property type="evidence" value="ECO:0007669"/>
    <property type="project" value="UniProtKB-KW"/>
</dbReference>
<name>A0A7N0T9P6_KALFE</name>
<dbReference type="InterPro" id="IPR027417">
    <property type="entry name" value="P-loop_NTPase"/>
</dbReference>
<dbReference type="SUPFAM" id="SSF52540">
    <property type="entry name" value="P-loop containing nucleoside triphosphate hydrolases"/>
    <property type="match status" value="1"/>
</dbReference>
<dbReference type="Gene3D" id="1.10.10.10">
    <property type="entry name" value="Winged helix-like DNA-binding domain superfamily/Winged helix DNA-binding domain"/>
    <property type="match status" value="1"/>
</dbReference>
<dbReference type="PANTHER" id="PTHR36766:SF3">
    <property type="entry name" value="RPW8 DOMAIN-CONTAINING PROTEIN"/>
    <property type="match status" value="1"/>
</dbReference>
<dbReference type="Gene3D" id="1.10.8.430">
    <property type="entry name" value="Helical domain of apoptotic protease-activating factors"/>
    <property type="match status" value="1"/>
</dbReference>
<dbReference type="Proteomes" id="UP000594263">
    <property type="component" value="Unplaced"/>
</dbReference>
<dbReference type="PROSITE" id="PS51153">
    <property type="entry name" value="RPW8"/>
    <property type="match status" value="1"/>
</dbReference>
<comment type="similarity">
    <text evidence="1">Belongs to the disease resistance NB-LRR family.</text>
</comment>
<dbReference type="GO" id="GO:0043531">
    <property type="term" value="F:ADP binding"/>
    <property type="evidence" value="ECO:0007669"/>
    <property type="project" value="InterPro"/>
</dbReference>
<protein>
    <recommendedName>
        <fullName evidence="3">RPW8 domain-containing protein</fullName>
    </recommendedName>
</protein>
<dbReference type="InterPro" id="IPR032675">
    <property type="entry name" value="LRR_dom_sf"/>
</dbReference>
<evidence type="ECO:0000256" key="2">
    <source>
        <dbReference type="ARBA" id="ARBA00022821"/>
    </source>
</evidence>
<organism evidence="4 5">
    <name type="scientific">Kalanchoe fedtschenkoi</name>
    <name type="common">Lavender scallops</name>
    <name type="synonym">South American air plant</name>
    <dbReference type="NCBI Taxonomy" id="63787"/>
    <lineage>
        <taxon>Eukaryota</taxon>
        <taxon>Viridiplantae</taxon>
        <taxon>Streptophyta</taxon>
        <taxon>Embryophyta</taxon>
        <taxon>Tracheophyta</taxon>
        <taxon>Spermatophyta</taxon>
        <taxon>Magnoliopsida</taxon>
        <taxon>eudicotyledons</taxon>
        <taxon>Gunneridae</taxon>
        <taxon>Pentapetalae</taxon>
        <taxon>Saxifragales</taxon>
        <taxon>Crassulaceae</taxon>
        <taxon>Kalanchoe</taxon>
    </lineage>
</organism>
<reference evidence="4" key="1">
    <citation type="submission" date="2021-01" db="UniProtKB">
        <authorList>
            <consortium name="EnsemblPlants"/>
        </authorList>
    </citation>
    <scope>IDENTIFICATION</scope>
</reference>
<feature type="domain" description="RPW8" evidence="3">
    <location>
        <begin position="1"/>
        <end position="150"/>
    </location>
</feature>
<dbReference type="SUPFAM" id="SSF52058">
    <property type="entry name" value="L domain-like"/>
    <property type="match status" value="1"/>
</dbReference>
<keyword evidence="5" id="KW-1185">Reference proteome</keyword>
<accession>A0A7N0T9P6</accession>
<dbReference type="Gramene" id="Kaladp0028s0043.1.v1.1">
    <property type="protein sequence ID" value="Kaladp0028s0043.1.v1.1"/>
    <property type="gene ID" value="Kaladp0028s0043.v1.1"/>
</dbReference>
<evidence type="ECO:0000259" key="3">
    <source>
        <dbReference type="PROSITE" id="PS51153"/>
    </source>
</evidence>
<proteinExistence type="inferred from homology"/>
<dbReference type="Pfam" id="PF05659">
    <property type="entry name" value="RPW8"/>
    <property type="match status" value="1"/>
</dbReference>
<dbReference type="Gene3D" id="3.80.10.10">
    <property type="entry name" value="Ribonuclease Inhibitor"/>
    <property type="match status" value="2"/>
</dbReference>